<organism evidence="12 13">
    <name type="scientific">Roseibium algae</name>
    <dbReference type="NCBI Taxonomy" id="3123038"/>
    <lineage>
        <taxon>Bacteria</taxon>
        <taxon>Pseudomonadati</taxon>
        <taxon>Pseudomonadota</taxon>
        <taxon>Alphaproteobacteria</taxon>
        <taxon>Hyphomicrobiales</taxon>
        <taxon>Stappiaceae</taxon>
        <taxon>Roseibium</taxon>
    </lineage>
</organism>
<comment type="catalytic activity">
    <reaction evidence="10">
        <text>L-histidinol phosphate + H2O = L-histidinol + phosphate</text>
        <dbReference type="Rhea" id="RHEA:14465"/>
        <dbReference type="ChEBI" id="CHEBI:15377"/>
        <dbReference type="ChEBI" id="CHEBI:43474"/>
        <dbReference type="ChEBI" id="CHEBI:57699"/>
        <dbReference type="ChEBI" id="CHEBI:57980"/>
        <dbReference type="EC" id="3.1.3.15"/>
    </reaction>
</comment>
<evidence type="ECO:0000256" key="1">
    <source>
        <dbReference type="ARBA" id="ARBA00001946"/>
    </source>
</evidence>
<accession>A0ABU8TH77</accession>
<evidence type="ECO:0000313" key="13">
    <source>
        <dbReference type="Proteomes" id="UP001385499"/>
    </source>
</evidence>
<keyword evidence="9" id="KW-0368">Histidine biosynthesis</keyword>
<evidence type="ECO:0000256" key="8">
    <source>
        <dbReference type="ARBA" id="ARBA00022842"/>
    </source>
</evidence>
<keyword evidence="8" id="KW-0460">Magnesium</keyword>
<keyword evidence="6" id="KW-0479">Metal-binding</keyword>
<dbReference type="PROSITE" id="PS00629">
    <property type="entry name" value="IMP_1"/>
    <property type="match status" value="1"/>
</dbReference>
<comment type="cofactor">
    <cofactor evidence="1">
        <name>Mg(2+)</name>
        <dbReference type="ChEBI" id="CHEBI:18420"/>
    </cofactor>
</comment>
<gene>
    <name evidence="12" type="primary">hisN</name>
    <name evidence="12" type="ORF">V6575_03300</name>
</gene>
<dbReference type="EMBL" id="JBAKIA010000001">
    <property type="protein sequence ID" value="MEJ8473101.1"/>
    <property type="molecule type" value="Genomic_DNA"/>
</dbReference>
<evidence type="ECO:0000313" key="12">
    <source>
        <dbReference type="EMBL" id="MEJ8473101.1"/>
    </source>
</evidence>
<evidence type="ECO:0000256" key="6">
    <source>
        <dbReference type="ARBA" id="ARBA00022723"/>
    </source>
</evidence>
<evidence type="ECO:0000256" key="3">
    <source>
        <dbReference type="ARBA" id="ARBA00009759"/>
    </source>
</evidence>
<dbReference type="SUPFAM" id="SSF56655">
    <property type="entry name" value="Carbohydrate phosphatase"/>
    <property type="match status" value="1"/>
</dbReference>
<dbReference type="PANTHER" id="PTHR43200">
    <property type="entry name" value="PHOSPHATASE"/>
    <property type="match status" value="1"/>
</dbReference>
<name>A0ABU8TH77_9HYPH</name>
<protein>
    <recommendedName>
        <fullName evidence="4 11">Histidinol-phosphatase</fullName>
        <ecNumber evidence="4 11">3.1.3.15</ecNumber>
    </recommendedName>
</protein>
<evidence type="ECO:0000256" key="4">
    <source>
        <dbReference type="ARBA" id="ARBA00013085"/>
    </source>
</evidence>
<evidence type="ECO:0000256" key="5">
    <source>
        <dbReference type="ARBA" id="ARBA00022605"/>
    </source>
</evidence>
<dbReference type="CDD" id="cd01641">
    <property type="entry name" value="Bacterial_IMPase_like_1"/>
    <property type="match status" value="1"/>
</dbReference>
<dbReference type="Pfam" id="PF00459">
    <property type="entry name" value="Inositol_P"/>
    <property type="match status" value="1"/>
</dbReference>
<reference evidence="12 13" key="1">
    <citation type="submission" date="2024-02" db="EMBL/GenBank/DDBJ databases">
        <title>Roseibium algae sp. nov., isolated from marine alga (Grateloupia sp.), showing potential in myo-inositol conversion.</title>
        <authorList>
            <person name="Wang Y."/>
        </authorList>
    </citation>
    <scope>NUCLEOTIDE SEQUENCE [LARGE SCALE GENOMIC DNA]</scope>
    <source>
        <strain evidence="12 13">H3510</strain>
    </source>
</reference>
<keyword evidence="13" id="KW-1185">Reference proteome</keyword>
<dbReference type="InterPro" id="IPR000760">
    <property type="entry name" value="Inositol_monophosphatase-like"/>
</dbReference>
<comment type="pathway">
    <text evidence="2">Amino-acid biosynthesis; L-histidine biosynthesis; L-histidine from 5-phospho-alpha-D-ribose 1-diphosphate: step 8/9.</text>
</comment>
<keyword evidence="7 12" id="KW-0378">Hydrolase</keyword>
<keyword evidence="5" id="KW-0028">Amino-acid biosynthesis</keyword>
<dbReference type="PRINTS" id="PR00377">
    <property type="entry name" value="IMPHPHTASES"/>
</dbReference>
<dbReference type="Gene3D" id="3.30.540.10">
    <property type="entry name" value="Fructose-1,6-Bisphosphatase, subunit A, domain 1"/>
    <property type="match status" value="1"/>
</dbReference>
<dbReference type="RefSeq" id="WP_340272614.1">
    <property type="nucleotide sequence ID" value="NZ_JBAKIA010000001.1"/>
</dbReference>
<sequence length="268" mass="28642">MSTISMPLEHTYASFLNRLATAASDSIMPHFRTGHDVSNKLDSGFDPVTIADRSGETAMRTIINTEYPDHGILGEEHGPENLDAEHVWVLDPIDGTRSFITGLPTWGTLIGLTTNGKPSLGMMCQPYVNERYAGDCKSAWYQGPIGTKALQTRPCASLDEAVLFTTTPALFEDEERAAYDVIEAKTKLARYGTDCYAYCMLAAGHADLVIESGLQAYDIVALIPIIEGAGGVVTNWTGGSAANGGQIIASGDPRLHEIALKSLASSAS</sequence>
<dbReference type="PANTHER" id="PTHR43200:SF6">
    <property type="entry name" value="3'(2'),5'-BISPHOSPHATE NUCLEOTIDASE"/>
    <property type="match status" value="1"/>
</dbReference>
<dbReference type="InterPro" id="IPR020583">
    <property type="entry name" value="Inositol_monoP_metal-BS"/>
</dbReference>
<dbReference type="InterPro" id="IPR011809">
    <property type="entry name" value="His_9_proposed"/>
</dbReference>
<comment type="caution">
    <text evidence="12">The sequence shown here is derived from an EMBL/GenBank/DDBJ whole genome shotgun (WGS) entry which is preliminary data.</text>
</comment>
<evidence type="ECO:0000256" key="10">
    <source>
        <dbReference type="ARBA" id="ARBA00049158"/>
    </source>
</evidence>
<proteinExistence type="inferred from homology"/>
<dbReference type="InterPro" id="IPR051090">
    <property type="entry name" value="Inositol_monoP_superfamily"/>
</dbReference>
<dbReference type="Gene3D" id="3.40.190.80">
    <property type="match status" value="1"/>
</dbReference>
<dbReference type="Proteomes" id="UP001385499">
    <property type="component" value="Unassembled WGS sequence"/>
</dbReference>
<comment type="similarity">
    <text evidence="3">Belongs to the inositol monophosphatase superfamily.</text>
</comment>
<evidence type="ECO:0000256" key="11">
    <source>
        <dbReference type="NCBIfam" id="TIGR02067"/>
    </source>
</evidence>
<evidence type="ECO:0000256" key="2">
    <source>
        <dbReference type="ARBA" id="ARBA00004970"/>
    </source>
</evidence>
<dbReference type="NCBIfam" id="TIGR02067">
    <property type="entry name" value="his_9_HisN"/>
    <property type="match status" value="1"/>
</dbReference>
<dbReference type="EC" id="3.1.3.15" evidence="4 11"/>
<dbReference type="GO" id="GO:0004401">
    <property type="term" value="F:histidinol-phosphatase activity"/>
    <property type="evidence" value="ECO:0007669"/>
    <property type="project" value="UniProtKB-EC"/>
</dbReference>
<evidence type="ECO:0000256" key="7">
    <source>
        <dbReference type="ARBA" id="ARBA00022801"/>
    </source>
</evidence>
<evidence type="ECO:0000256" key="9">
    <source>
        <dbReference type="ARBA" id="ARBA00023102"/>
    </source>
</evidence>